<reference evidence="5 6" key="1">
    <citation type="submission" date="2019-08" db="EMBL/GenBank/DDBJ databases">
        <title>Genome of Phaeodactylibacter luteus.</title>
        <authorList>
            <person name="Bowman J.P."/>
        </authorList>
    </citation>
    <scope>NUCLEOTIDE SEQUENCE [LARGE SCALE GENOMIC DNA]</scope>
    <source>
        <strain evidence="5 6">KCTC 42180</strain>
    </source>
</reference>
<comment type="caution">
    <text evidence="5">The sequence shown here is derived from an EMBL/GenBank/DDBJ whole genome shotgun (WGS) entry which is preliminary data.</text>
</comment>
<dbReference type="AlphaFoldDB" id="A0A5C6RJC1"/>
<dbReference type="EMBL" id="VOOR01000028">
    <property type="protein sequence ID" value="TXB62538.1"/>
    <property type="molecule type" value="Genomic_DNA"/>
</dbReference>
<dbReference type="Proteomes" id="UP000321580">
    <property type="component" value="Unassembled WGS sequence"/>
</dbReference>
<dbReference type="OrthoDB" id="9788959at2"/>
<dbReference type="PANTHER" id="PTHR46268:SF27">
    <property type="entry name" value="UNIVERSAL STRESS PROTEIN RV2623"/>
    <property type="match status" value="1"/>
</dbReference>
<accession>A0A5C6RJC1</accession>
<protein>
    <submittedName>
        <fullName evidence="5">Universal stress protein</fullName>
    </submittedName>
</protein>
<name>A0A5C6RJC1_9BACT</name>
<evidence type="ECO:0000313" key="6">
    <source>
        <dbReference type="Proteomes" id="UP000321580"/>
    </source>
</evidence>
<evidence type="ECO:0000256" key="1">
    <source>
        <dbReference type="ARBA" id="ARBA00008791"/>
    </source>
</evidence>
<dbReference type="CDD" id="cd00293">
    <property type="entry name" value="USP-like"/>
    <property type="match status" value="1"/>
</dbReference>
<evidence type="ECO:0000313" key="5">
    <source>
        <dbReference type="EMBL" id="TXB62538.1"/>
    </source>
</evidence>
<dbReference type="RefSeq" id="WP_147168107.1">
    <property type="nucleotide sequence ID" value="NZ_VOOR01000028.1"/>
</dbReference>
<dbReference type="InterPro" id="IPR006016">
    <property type="entry name" value="UspA"/>
</dbReference>
<gene>
    <name evidence="5" type="ORF">FRY97_13655</name>
</gene>
<comment type="similarity">
    <text evidence="1">Belongs to the universal stress protein A family.</text>
</comment>
<evidence type="ECO:0000259" key="4">
    <source>
        <dbReference type="Pfam" id="PF00582"/>
    </source>
</evidence>
<keyword evidence="3" id="KW-0067">ATP-binding</keyword>
<dbReference type="Pfam" id="PF00582">
    <property type="entry name" value="Usp"/>
    <property type="match status" value="1"/>
</dbReference>
<dbReference type="SUPFAM" id="SSF52402">
    <property type="entry name" value="Adenine nucleotide alpha hydrolases-like"/>
    <property type="match status" value="2"/>
</dbReference>
<keyword evidence="6" id="KW-1185">Reference proteome</keyword>
<evidence type="ECO:0000256" key="3">
    <source>
        <dbReference type="ARBA" id="ARBA00022840"/>
    </source>
</evidence>
<sequence>MMKILAPTDFSACAADALDYALQLAAAFGEAEVTLLHTYEVQSNAGMFVSVRDFMRRDAEEQLKELINKHRPAVKPGVSLHARVINGDTVPMITELARAEGFSLIVMGTKGASGLREVFIGSTANAVLTRSAVPVLAVPEGYHFAPIRQIAFAVDGEGIGRAEVTLPLRQIARAFEAPVLVYHQAESRQDDGIDPSVDIFLDGVPHSFHYELDEGPVLDSINAFVVDTGAELLAMLRRKRGFLETVFHTSATTKEVFQSTVPLLVLQE</sequence>
<dbReference type="PANTHER" id="PTHR46268">
    <property type="entry name" value="STRESS RESPONSE PROTEIN NHAX"/>
    <property type="match status" value="1"/>
</dbReference>
<keyword evidence="2" id="KW-0547">Nucleotide-binding</keyword>
<dbReference type="InterPro" id="IPR006015">
    <property type="entry name" value="Universal_stress_UspA"/>
</dbReference>
<proteinExistence type="inferred from homology"/>
<feature type="domain" description="UspA" evidence="4">
    <location>
        <begin position="2"/>
        <end position="139"/>
    </location>
</feature>
<organism evidence="5 6">
    <name type="scientific">Phaeodactylibacter luteus</name>
    <dbReference type="NCBI Taxonomy" id="1564516"/>
    <lineage>
        <taxon>Bacteria</taxon>
        <taxon>Pseudomonadati</taxon>
        <taxon>Bacteroidota</taxon>
        <taxon>Saprospiria</taxon>
        <taxon>Saprospirales</taxon>
        <taxon>Haliscomenobacteraceae</taxon>
        <taxon>Phaeodactylibacter</taxon>
    </lineage>
</organism>
<evidence type="ECO:0000256" key="2">
    <source>
        <dbReference type="ARBA" id="ARBA00022741"/>
    </source>
</evidence>
<dbReference type="PRINTS" id="PR01438">
    <property type="entry name" value="UNVRSLSTRESS"/>
</dbReference>
<dbReference type="Gene3D" id="3.40.50.12370">
    <property type="match status" value="1"/>
</dbReference>
<dbReference type="GO" id="GO:0005524">
    <property type="term" value="F:ATP binding"/>
    <property type="evidence" value="ECO:0007669"/>
    <property type="project" value="UniProtKB-KW"/>
</dbReference>